<evidence type="ECO:0000256" key="2">
    <source>
        <dbReference type="ARBA" id="ARBA00005540"/>
    </source>
</evidence>
<feature type="transmembrane region" description="Helical" evidence="9">
    <location>
        <begin position="51"/>
        <end position="73"/>
    </location>
</feature>
<evidence type="ECO:0000256" key="9">
    <source>
        <dbReference type="SAM" id="Phobius"/>
    </source>
</evidence>
<evidence type="ECO:0000256" key="7">
    <source>
        <dbReference type="ARBA" id="ARBA00023136"/>
    </source>
</evidence>
<keyword evidence="3 8" id="KW-0813">Transport</keyword>
<feature type="transmembrane region" description="Helical" evidence="9">
    <location>
        <begin position="85"/>
        <end position="103"/>
    </location>
</feature>
<dbReference type="AlphaFoldDB" id="A0A9E2NJU2"/>
<dbReference type="Proteomes" id="UP000824229">
    <property type="component" value="Unassembled WGS sequence"/>
</dbReference>
<feature type="transmembrane region" description="Helical" evidence="9">
    <location>
        <begin position="12"/>
        <end position="30"/>
    </location>
</feature>
<comment type="function">
    <text evidence="8">Probably a riboflavin-binding protein that interacts with the energy-coupling factor (ECF) ABC-transporter complex.</text>
</comment>
<dbReference type="InterPro" id="IPR025720">
    <property type="entry name" value="RibU"/>
</dbReference>
<evidence type="ECO:0000313" key="10">
    <source>
        <dbReference type="EMBL" id="MBU3803176.1"/>
    </source>
</evidence>
<dbReference type="EMBL" id="JAHLFQ010000005">
    <property type="protein sequence ID" value="MBU3803176.1"/>
    <property type="molecule type" value="Genomic_DNA"/>
</dbReference>
<comment type="subcellular location">
    <subcellularLocation>
        <location evidence="1">Cell membrane</location>
        <topology evidence="1">Multi-pass membrane protein</topology>
    </subcellularLocation>
</comment>
<feature type="transmembrane region" description="Helical" evidence="9">
    <location>
        <begin position="160"/>
        <end position="184"/>
    </location>
</feature>
<reference evidence="10" key="2">
    <citation type="submission" date="2021-04" db="EMBL/GenBank/DDBJ databases">
        <authorList>
            <person name="Gilroy R."/>
        </authorList>
    </citation>
    <scope>NUCLEOTIDE SEQUENCE</scope>
    <source>
        <strain evidence="10">B5-657</strain>
    </source>
</reference>
<keyword evidence="4 8" id="KW-1003">Cell membrane</keyword>
<evidence type="ECO:0000256" key="1">
    <source>
        <dbReference type="ARBA" id="ARBA00004651"/>
    </source>
</evidence>
<name>A0A9E2NJU2_9FIRM</name>
<organism evidence="10 11">
    <name type="scientific">Candidatus Cellulosilyticum pullistercoris</name>
    <dbReference type="NCBI Taxonomy" id="2838521"/>
    <lineage>
        <taxon>Bacteria</taxon>
        <taxon>Bacillati</taxon>
        <taxon>Bacillota</taxon>
        <taxon>Clostridia</taxon>
        <taxon>Lachnospirales</taxon>
        <taxon>Cellulosilyticaceae</taxon>
        <taxon>Cellulosilyticum</taxon>
    </lineage>
</organism>
<sequence>MQNESKLFNTQNLVKMGILSALAFVLMRVLEIPLPIFPAFLKIDFGDVPAVIAALIINPFAGVVVVVIKNLLALFNSSTGGVGEIANVVVGISFVLPIGLCTYKNSRLKNVVIGMVIGVICMIISGMITNALITMPLFGEEACIGAGAALNPRIVDKWTFLLYVIAPFNLLKGVLVSSVGIIIVKGMQPVIKHLKVHQA</sequence>
<evidence type="ECO:0000256" key="4">
    <source>
        <dbReference type="ARBA" id="ARBA00022475"/>
    </source>
</evidence>
<keyword evidence="5 9" id="KW-0812">Transmembrane</keyword>
<evidence type="ECO:0000256" key="6">
    <source>
        <dbReference type="ARBA" id="ARBA00022989"/>
    </source>
</evidence>
<feature type="transmembrane region" description="Helical" evidence="9">
    <location>
        <begin position="110"/>
        <end position="133"/>
    </location>
</feature>
<dbReference type="PIRSF" id="PIRSF037778">
    <property type="entry name" value="UCP037778_transp_RibU"/>
    <property type="match status" value="1"/>
</dbReference>
<dbReference type="PANTHER" id="PTHR38438">
    <property type="entry name" value="RIBOFLAVIN TRANSPORTER RIBU"/>
    <property type="match status" value="1"/>
</dbReference>
<gene>
    <name evidence="10" type="ORF">H9872_00235</name>
</gene>
<evidence type="ECO:0000256" key="8">
    <source>
        <dbReference type="PIRNR" id="PIRNR037778"/>
    </source>
</evidence>
<dbReference type="PANTHER" id="PTHR38438:SF1">
    <property type="entry name" value="RIBOFLAVIN TRANSPORTER RIBU"/>
    <property type="match status" value="1"/>
</dbReference>
<keyword evidence="7 8" id="KW-0472">Membrane</keyword>
<proteinExistence type="inferred from homology"/>
<accession>A0A9E2NJU2</accession>
<dbReference type="GO" id="GO:0032217">
    <property type="term" value="F:riboflavin transmembrane transporter activity"/>
    <property type="evidence" value="ECO:0007669"/>
    <property type="project" value="UniProtKB-UniRule"/>
</dbReference>
<evidence type="ECO:0000256" key="3">
    <source>
        <dbReference type="ARBA" id="ARBA00022448"/>
    </source>
</evidence>
<evidence type="ECO:0000256" key="5">
    <source>
        <dbReference type="ARBA" id="ARBA00022692"/>
    </source>
</evidence>
<reference evidence="10" key="1">
    <citation type="journal article" date="2021" name="PeerJ">
        <title>Extensive microbial diversity within the chicken gut microbiome revealed by metagenomics and culture.</title>
        <authorList>
            <person name="Gilroy R."/>
            <person name="Ravi A."/>
            <person name="Getino M."/>
            <person name="Pursley I."/>
            <person name="Horton D.L."/>
            <person name="Alikhan N.F."/>
            <person name="Baker D."/>
            <person name="Gharbi K."/>
            <person name="Hall N."/>
            <person name="Watson M."/>
            <person name="Adriaenssens E.M."/>
            <person name="Foster-Nyarko E."/>
            <person name="Jarju S."/>
            <person name="Secka A."/>
            <person name="Antonio M."/>
            <person name="Oren A."/>
            <person name="Chaudhuri R.R."/>
            <person name="La Ragione R."/>
            <person name="Hildebrand F."/>
            <person name="Pallen M.J."/>
        </authorList>
    </citation>
    <scope>NUCLEOTIDE SEQUENCE</scope>
    <source>
        <strain evidence="10">B5-657</strain>
    </source>
</reference>
<dbReference type="Gene3D" id="1.10.1760.20">
    <property type="match status" value="1"/>
</dbReference>
<keyword evidence="6 9" id="KW-1133">Transmembrane helix</keyword>
<comment type="caution">
    <text evidence="10">The sequence shown here is derived from an EMBL/GenBank/DDBJ whole genome shotgun (WGS) entry which is preliminary data.</text>
</comment>
<dbReference type="Pfam" id="PF12822">
    <property type="entry name" value="ECF_trnsprt"/>
    <property type="match status" value="1"/>
</dbReference>
<protein>
    <recommendedName>
        <fullName evidence="8">Riboflavin transporter</fullName>
    </recommendedName>
</protein>
<dbReference type="GO" id="GO:0005886">
    <property type="term" value="C:plasma membrane"/>
    <property type="evidence" value="ECO:0007669"/>
    <property type="project" value="UniProtKB-SubCell"/>
</dbReference>
<comment type="similarity">
    <text evidence="2 8">Belongs to the prokaryotic riboflavin transporter (P-RFT) (TC 2.A.87) family.</text>
</comment>
<evidence type="ECO:0000313" key="11">
    <source>
        <dbReference type="Proteomes" id="UP000824229"/>
    </source>
</evidence>
<dbReference type="InterPro" id="IPR024529">
    <property type="entry name" value="ECF_trnsprt_substrate-spec"/>
</dbReference>